<accession>A0AA39R5X5</accession>
<dbReference type="Pfam" id="PF04146">
    <property type="entry name" value="YTH"/>
    <property type="match status" value="2"/>
</dbReference>
<dbReference type="PANTHER" id="PTHR12357:SF89">
    <property type="entry name" value="YTH DOMAIN-CONTAINING FAMILY PROTEIN"/>
    <property type="match status" value="1"/>
</dbReference>
<sequence>MLTPAYHYHRSFQVRDFPNQTAFHNRTFPEHQQAPRHDWYESAPEFEVPNHLGFSSTPVLCSNTASAYQPTMYTHECADDGDPLQDDSRLLQGLRITESAENDPTAVRKVPSEQALSKLRWGSHHRTSGRSRSGLQILVPGRKIPLEPIVSATASGKFIVYTYESSSSSSGRTTQSFGAIGDHLPSARSALLSSNTMLDIPEDSMIRPSLKTSTSSNTLSPLGNLVLESLPDEGYYKLLAVGEVGPTRKNVVPHVVDPSQLVPQRRRSLSDLIEPPAMVSSQTSPPSPRPAADRLTAQDEWSRSSVTKFDVPEILSQSPAGNEISGEEIAPVWYRSGPSYDAKAGRGNGERVALNLRHRDLDPATFSLSYGSKVFIMKSTNIFNLRASVKNGVWSSTNGANKVLQTAWEEKKADQKLIFLFSITHRYMVHAQSLGRTGFNREYSHKHSGKYCGMAEMSGPFNPAVDPQIWTPGLQGNQGIIPLRWIVAKDVPFAVFEELKYKGKAVTQLRHANTVPGEVGRLLVQTYFEAEHSNTAVIHPEDNSPISPPEPVRRPRRTAPRGNPQNHASEPFQYNAVQYGSRPPYGLNHRAAAPPLRQQARPSPVNGTAPERYGQDLAAGQHRFYSNLATAQMNGSAPHPLMHGQHALFFRY</sequence>
<gene>
    <name evidence="3" type="ORF">JMJ35_003778</name>
</gene>
<dbReference type="AlphaFoldDB" id="A0AA39R5X5"/>
<protein>
    <recommendedName>
        <fullName evidence="2">YTH domain-containing protein</fullName>
    </recommendedName>
</protein>
<reference evidence="3" key="1">
    <citation type="submission" date="2023-03" db="EMBL/GenBank/DDBJ databases">
        <title>Complete genome of Cladonia borealis.</title>
        <authorList>
            <person name="Park H."/>
        </authorList>
    </citation>
    <scope>NUCLEOTIDE SEQUENCE</scope>
    <source>
        <strain evidence="3">ANT050790</strain>
    </source>
</reference>
<dbReference type="InterPro" id="IPR007275">
    <property type="entry name" value="YTH_domain"/>
</dbReference>
<evidence type="ECO:0000256" key="1">
    <source>
        <dbReference type="SAM" id="MobiDB-lite"/>
    </source>
</evidence>
<dbReference type="GO" id="GO:0061157">
    <property type="term" value="P:mRNA destabilization"/>
    <property type="evidence" value="ECO:0007669"/>
    <property type="project" value="TreeGrafter"/>
</dbReference>
<dbReference type="Gene3D" id="3.10.590.10">
    <property type="entry name" value="ph1033 like domains"/>
    <property type="match status" value="1"/>
</dbReference>
<proteinExistence type="predicted"/>
<organism evidence="3 4">
    <name type="scientific">Cladonia borealis</name>
    <dbReference type="NCBI Taxonomy" id="184061"/>
    <lineage>
        <taxon>Eukaryota</taxon>
        <taxon>Fungi</taxon>
        <taxon>Dikarya</taxon>
        <taxon>Ascomycota</taxon>
        <taxon>Pezizomycotina</taxon>
        <taxon>Lecanoromycetes</taxon>
        <taxon>OSLEUM clade</taxon>
        <taxon>Lecanoromycetidae</taxon>
        <taxon>Lecanorales</taxon>
        <taxon>Lecanorineae</taxon>
        <taxon>Cladoniaceae</taxon>
        <taxon>Cladonia</taxon>
    </lineage>
</organism>
<dbReference type="EMBL" id="JAFEKC020000006">
    <property type="protein sequence ID" value="KAK0514056.1"/>
    <property type="molecule type" value="Genomic_DNA"/>
</dbReference>
<evidence type="ECO:0000313" key="4">
    <source>
        <dbReference type="Proteomes" id="UP001166286"/>
    </source>
</evidence>
<dbReference type="PANTHER" id="PTHR12357">
    <property type="entry name" value="YTH YT521-B HOMOLOGY DOMAIN-CONTAINING"/>
    <property type="match status" value="1"/>
</dbReference>
<name>A0AA39R5X5_9LECA</name>
<evidence type="ECO:0000313" key="3">
    <source>
        <dbReference type="EMBL" id="KAK0514056.1"/>
    </source>
</evidence>
<dbReference type="GO" id="GO:0005737">
    <property type="term" value="C:cytoplasm"/>
    <property type="evidence" value="ECO:0007669"/>
    <property type="project" value="TreeGrafter"/>
</dbReference>
<feature type="region of interest" description="Disordered" evidence="1">
    <location>
        <begin position="534"/>
        <end position="572"/>
    </location>
</feature>
<keyword evidence="4" id="KW-1185">Reference proteome</keyword>
<dbReference type="InterPro" id="IPR045168">
    <property type="entry name" value="YTH_prot"/>
</dbReference>
<evidence type="ECO:0000259" key="2">
    <source>
        <dbReference type="PROSITE" id="PS50882"/>
    </source>
</evidence>
<dbReference type="CDD" id="cd21134">
    <property type="entry name" value="YTH"/>
    <property type="match status" value="1"/>
</dbReference>
<feature type="region of interest" description="Disordered" evidence="1">
    <location>
        <begin position="273"/>
        <end position="304"/>
    </location>
</feature>
<dbReference type="GO" id="GO:0003729">
    <property type="term" value="F:mRNA binding"/>
    <property type="evidence" value="ECO:0007669"/>
    <property type="project" value="TreeGrafter"/>
</dbReference>
<dbReference type="GO" id="GO:1990247">
    <property type="term" value="F:N6-methyladenosine-containing RNA reader activity"/>
    <property type="evidence" value="ECO:0007669"/>
    <property type="project" value="TreeGrafter"/>
</dbReference>
<dbReference type="Proteomes" id="UP001166286">
    <property type="component" value="Unassembled WGS sequence"/>
</dbReference>
<dbReference type="PROSITE" id="PS50882">
    <property type="entry name" value="YTH"/>
    <property type="match status" value="1"/>
</dbReference>
<feature type="domain" description="YTH" evidence="2">
    <location>
        <begin position="372"/>
        <end position="527"/>
    </location>
</feature>
<comment type="caution">
    <text evidence="3">The sequence shown here is derived from an EMBL/GenBank/DDBJ whole genome shotgun (WGS) entry which is preliminary data.</text>
</comment>